<evidence type="ECO:0000313" key="2">
    <source>
        <dbReference type="Proteomes" id="UP000620224"/>
    </source>
</evidence>
<keyword evidence="1" id="KW-0255">Endonuclease</keyword>
<accession>A0A918J736</accession>
<dbReference type="Gene3D" id="1.10.340.30">
    <property type="entry name" value="Hypothetical protein, domain 2"/>
    <property type="match status" value="1"/>
</dbReference>
<dbReference type="AlphaFoldDB" id="A0A918J736"/>
<keyword evidence="1" id="KW-0378">Hydrolase</keyword>
<organism evidence="1 2">
    <name type="scientific">Streptomyces lucensis JCM 4490</name>
    <dbReference type="NCBI Taxonomy" id="1306176"/>
    <lineage>
        <taxon>Bacteria</taxon>
        <taxon>Bacillati</taxon>
        <taxon>Actinomycetota</taxon>
        <taxon>Actinomycetes</taxon>
        <taxon>Kitasatosporales</taxon>
        <taxon>Streptomycetaceae</taxon>
        <taxon>Streptomyces</taxon>
    </lineage>
</organism>
<dbReference type="Proteomes" id="UP000620224">
    <property type="component" value="Unassembled WGS sequence"/>
</dbReference>
<dbReference type="InterPro" id="IPR011257">
    <property type="entry name" value="DNA_glycosylase"/>
</dbReference>
<sequence length="226" mass="24726">MNHGERSDRQPADHGERVVRELVSAYGRTYAEEAGIRLKNTPQPLYRLLVLSLLLSARIRASVAVAAARALHEDRLDTPRRMAGADWQRRVDALGRGGYRRYDERTATQLGDGAELLLDRWRGDLRRLHEEAGGDTGELGRLLQEEPGVGPAGAGIFLREAQRVWPDVAPYIDGKALSGARRLGLPQDADELVSLAGGTQPAVLAAALVRAALDRRVAEDCLRRAA</sequence>
<dbReference type="RefSeq" id="WP_190015432.1">
    <property type="nucleotide sequence ID" value="NZ_BMUE01000004.1"/>
</dbReference>
<dbReference type="SUPFAM" id="SSF48150">
    <property type="entry name" value="DNA-glycosylase"/>
    <property type="match status" value="1"/>
</dbReference>
<reference evidence="1" key="1">
    <citation type="journal article" date="2014" name="Int. J. Syst. Evol. Microbiol.">
        <title>Complete genome sequence of Corynebacterium casei LMG S-19264T (=DSM 44701T), isolated from a smear-ripened cheese.</title>
        <authorList>
            <consortium name="US DOE Joint Genome Institute (JGI-PGF)"/>
            <person name="Walter F."/>
            <person name="Albersmeier A."/>
            <person name="Kalinowski J."/>
            <person name="Ruckert C."/>
        </authorList>
    </citation>
    <scope>NUCLEOTIDE SEQUENCE</scope>
    <source>
        <strain evidence="1">JCM 4490</strain>
    </source>
</reference>
<dbReference type="GO" id="GO:0006281">
    <property type="term" value="P:DNA repair"/>
    <property type="evidence" value="ECO:0007669"/>
    <property type="project" value="InterPro"/>
</dbReference>
<dbReference type="EMBL" id="BMUE01000004">
    <property type="protein sequence ID" value="GGW48077.1"/>
    <property type="molecule type" value="Genomic_DNA"/>
</dbReference>
<keyword evidence="2" id="KW-1185">Reference proteome</keyword>
<proteinExistence type="predicted"/>
<reference evidence="1" key="2">
    <citation type="submission" date="2020-09" db="EMBL/GenBank/DDBJ databases">
        <authorList>
            <person name="Sun Q."/>
            <person name="Ohkuma M."/>
        </authorList>
    </citation>
    <scope>NUCLEOTIDE SEQUENCE</scope>
    <source>
        <strain evidence="1">JCM 4490</strain>
    </source>
</reference>
<protein>
    <submittedName>
        <fullName evidence="1">Endonuclease</fullName>
    </submittedName>
</protein>
<evidence type="ECO:0000313" key="1">
    <source>
        <dbReference type="EMBL" id="GGW48077.1"/>
    </source>
</evidence>
<name>A0A918J736_9ACTN</name>
<keyword evidence="1" id="KW-0540">Nuclease</keyword>
<gene>
    <name evidence="1" type="ORF">GCM10010503_26400</name>
</gene>
<dbReference type="GO" id="GO:0004519">
    <property type="term" value="F:endonuclease activity"/>
    <property type="evidence" value="ECO:0007669"/>
    <property type="project" value="UniProtKB-KW"/>
</dbReference>
<comment type="caution">
    <text evidence="1">The sequence shown here is derived from an EMBL/GenBank/DDBJ whole genome shotgun (WGS) entry which is preliminary data.</text>
</comment>